<dbReference type="PROSITE" id="PS51867">
    <property type="entry name" value="ZF_RING_GID"/>
    <property type="match status" value="1"/>
</dbReference>
<dbReference type="Gene3D" id="3.30.40.10">
    <property type="entry name" value="Zinc/RING finger domain, C3HC4 (zinc finger)"/>
    <property type="match status" value="1"/>
</dbReference>
<dbReference type="PROSITE" id="PS50897">
    <property type="entry name" value="CTLH"/>
    <property type="match status" value="1"/>
</dbReference>
<dbReference type="EMBL" id="CP014503">
    <property type="protein sequence ID" value="ANB15367.1"/>
    <property type="molecule type" value="Genomic_DNA"/>
</dbReference>
<keyword evidence="4 9" id="KW-0863">Zinc-finger</keyword>
<keyword evidence="12" id="KW-0436">Ligase</keyword>
<dbReference type="FunFam" id="3.30.40.10:FF:000143">
    <property type="entry name" value="Regulator of gluconeogenesis Rmd5"/>
    <property type="match status" value="1"/>
</dbReference>
<dbReference type="AlphaFoldDB" id="A0A161HMY3"/>
<dbReference type="GO" id="GO:0016874">
    <property type="term" value="F:ligase activity"/>
    <property type="evidence" value="ECO:0007669"/>
    <property type="project" value="UniProtKB-KW"/>
</dbReference>
<dbReference type="KEGG" id="slb:AWJ20_2994"/>
<proteinExistence type="inferred from homology"/>
<dbReference type="GeneID" id="30034966"/>
<dbReference type="OrthoDB" id="1933281at2759"/>
<sequence>MYLTRSGEFDVASTFMKETGVSVPEHLLGEFCKMYDILQHIQARDLAPAIEWATLKRSDLLARGSNLEFSLHRLQYIDYLIEQNDSVKAINYARRHLSAFKDRYFKETSQLMSALLYVGTIDKSPYASVVKFPTYEQLNMMFASEFCSLLGFPPQSPLYLAVTAGSIAIPTLSKMESVMKRRGAEWTTTQELPVTIDLPEILQFHSIFVCPVSKEQTTETNPPMMLPCGHILANDSVRSLGKESPTHMFKCPYCPVDTNYSQAKRVYF</sequence>
<dbReference type="PANTHER" id="PTHR12170:SF3">
    <property type="entry name" value="GH10162P"/>
    <property type="match status" value="1"/>
</dbReference>
<comment type="subcellular location">
    <subcellularLocation>
        <location evidence="1">Cytoplasm</location>
    </subcellularLocation>
</comment>
<dbReference type="GO" id="GO:0034657">
    <property type="term" value="C:GID complex"/>
    <property type="evidence" value="ECO:0007669"/>
    <property type="project" value="TreeGrafter"/>
</dbReference>
<evidence type="ECO:0000256" key="3">
    <source>
        <dbReference type="ARBA" id="ARBA00022723"/>
    </source>
</evidence>
<evidence type="ECO:0000256" key="2">
    <source>
        <dbReference type="ARBA" id="ARBA00022490"/>
    </source>
</evidence>
<dbReference type="SMART" id="SM00668">
    <property type="entry name" value="CTLH"/>
    <property type="match status" value="1"/>
</dbReference>
<keyword evidence="5" id="KW-0862">Zinc</keyword>
<keyword evidence="3" id="KW-0479">Metal-binding</keyword>
<dbReference type="InterPro" id="IPR024964">
    <property type="entry name" value="CTLH/CRA"/>
</dbReference>
<keyword evidence="2" id="KW-0963">Cytoplasm</keyword>
<comment type="similarity">
    <text evidence="6">Belongs to the RMD5/GID2 family.</text>
</comment>
<evidence type="ECO:0000256" key="4">
    <source>
        <dbReference type="ARBA" id="ARBA00022771"/>
    </source>
</evidence>
<gene>
    <name evidence="12" type="primary">RMD5</name>
    <name evidence="12" type="ORF">AWJ20_2994</name>
</gene>
<feature type="domain" description="CTLH" evidence="10">
    <location>
        <begin position="30"/>
        <end position="88"/>
    </location>
</feature>
<evidence type="ECO:0000256" key="1">
    <source>
        <dbReference type="ARBA" id="ARBA00004496"/>
    </source>
</evidence>
<evidence type="ECO:0000256" key="9">
    <source>
        <dbReference type="PROSITE-ProRule" id="PRU01215"/>
    </source>
</evidence>
<dbReference type="InterPro" id="IPR037683">
    <property type="entry name" value="Rmd5_dRing"/>
</dbReference>
<feature type="zinc finger region" description="RING-Gid-type" evidence="9">
    <location>
        <begin position="210"/>
        <end position="254"/>
    </location>
</feature>
<evidence type="ECO:0000313" key="13">
    <source>
        <dbReference type="Proteomes" id="UP000189580"/>
    </source>
</evidence>
<dbReference type="InterPro" id="IPR013144">
    <property type="entry name" value="CRA_dom"/>
</dbReference>
<organism evidence="12 13">
    <name type="scientific">Sugiyamaella lignohabitans</name>
    <dbReference type="NCBI Taxonomy" id="796027"/>
    <lineage>
        <taxon>Eukaryota</taxon>
        <taxon>Fungi</taxon>
        <taxon>Dikarya</taxon>
        <taxon>Ascomycota</taxon>
        <taxon>Saccharomycotina</taxon>
        <taxon>Dipodascomycetes</taxon>
        <taxon>Dipodascales</taxon>
        <taxon>Trichomonascaceae</taxon>
        <taxon>Sugiyamaella</taxon>
    </lineage>
</organism>
<accession>A0A161HMY3</accession>
<dbReference type="Pfam" id="PF10607">
    <property type="entry name" value="CTLH"/>
    <property type="match status" value="1"/>
</dbReference>
<dbReference type="InterPro" id="IPR006595">
    <property type="entry name" value="CTLH_C"/>
</dbReference>
<dbReference type="CDD" id="cd16652">
    <property type="entry name" value="dRING_Rmd5p-like"/>
    <property type="match status" value="1"/>
</dbReference>
<dbReference type="PANTHER" id="PTHR12170">
    <property type="entry name" value="MACROPHAGE ERYTHROBLAST ATTACHER-RELATED"/>
    <property type="match status" value="1"/>
</dbReference>
<evidence type="ECO:0000256" key="8">
    <source>
        <dbReference type="ARBA" id="ARBA00080744"/>
    </source>
</evidence>
<dbReference type="GO" id="GO:0005737">
    <property type="term" value="C:cytoplasm"/>
    <property type="evidence" value="ECO:0007669"/>
    <property type="project" value="UniProtKB-SubCell"/>
</dbReference>
<name>A0A161HMY3_9ASCO</name>
<evidence type="ECO:0000259" key="10">
    <source>
        <dbReference type="PROSITE" id="PS50897"/>
    </source>
</evidence>
<dbReference type="GO" id="GO:0008270">
    <property type="term" value="F:zinc ion binding"/>
    <property type="evidence" value="ECO:0007669"/>
    <property type="project" value="UniProtKB-KW"/>
</dbReference>
<dbReference type="RefSeq" id="XP_018737844.1">
    <property type="nucleotide sequence ID" value="XM_018879979.1"/>
</dbReference>
<dbReference type="InterPro" id="IPR013083">
    <property type="entry name" value="Znf_RING/FYVE/PHD"/>
</dbReference>
<dbReference type="InterPro" id="IPR045098">
    <property type="entry name" value="Fyv10_fam"/>
</dbReference>
<evidence type="ECO:0000256" key="7">
    <source>
        <dbReference type="ARBA" id="ARBA00075398"/>
    </source>
</evidence>
<dbReference type="InterPro" id="IPR027370">
    <property type="entry name" value="Znf-RING_euk"/>
</dbReference>
<evidence type="ECO:0000313" key="12">
    <source>
        <dbReference type="EMBL" id="ANB15367.1"/>
    </source>
</evidence>
<dbReference type="InterPro" id="IPR044063">
    <property type="entry name" value="ZF_RING_GID"/>
</dbReference>
<protein>
    <recommendedName>
        <fullName evidence="8">GID complex catalytic subunit 2</fullName>
    </recommendedName>
    <alternativeName>
        <fullName evidence="7">Glucose-induced degradation protein 2</fullName>
    </alternativeName>
</protein>
<keyword evidence="13" id="KW-1185">Reference proteome</keyword>
<dbReference type="GO" id="GO:0061630">
    <property type="term" value="F:ubiquitin protein ligase activity"/>
    <property type="evidence" value="ECO:0007669"/>
    <property type="project" value="InterPro"/>
</dbReference>
<evidence type="ECO:0000256" key="6">
    <source>
        <dbReference type="ARBA" id="ARBA00061136"/>
    </source>
</evidence>
<dbReference type="Pfam" id="PF13445">
    <property type="entry name" value="zf-RING_UBOX"/>
    <property type="match status" value="1"/>
</dbReference>
<dbReference type="SUPFAM" id="SSF57850">
    <property type="entry name" value="RING/U-box"/>
    <property type="match status" value="1"/>
</dbReference>
<feature type="domain" description="RING-Gid-type" evidence="11">
    <location>
        <begin position="210"/>
        <end position="254"/>
    </location>
</feature>
<evidence type="ECO:0000256" key="5">
    <source>
        <dbReference type="ARBA" id="ARBA00022833"/>
    </source>
</evidence>
<dbReference type="GO" id="GO:0005634">
    <property type="term" value="C:nucleus"/>
    <property type="evidence" value="ECO:0007669"/>
    <property type="project" value="TreeGrafter"/>
</dbReference>
<reference evidence="12 13" key="1">
    <citation type="submission" date="2016-02" db="EMBL/GenBank/DDBJ databases">
        <title>Complete genome sequence and transcriptome regulation of the pentose utilising yeast Sugiyamaella lignohabitans.</title>
        <authorList>
            <person name="Bellasio M."/>
            <person name="Peymann A."/>
            <person name="Valli M."/>
            <person name="Sipitzky M."/>
            <person name="Graf A."/>
            <person name="Sauer M."/>
            <person name="Marx H."/>
            <person name="Mattanovich D."/>
        </authorList>
    </citation>
    <scope>NUCLEOTIDE SEQUENCE [LARGE SCALE GENOMIC DNA]</scope>
    <source>
        <strain evidence="12 13">CBS 10342</strain>
    </source>
</reference>
<evidence type="ECO:0000259" key="11">
    <source>
        <dbReference type="PROSITE" id="PS51867"/>
    </source>
</evidence>
<dbReference type="SMART" id="SM00757">
    <property type="entry name" value="CRA"/>
    <property type="match status" value="1"/>
</dbReference>
<dbReference type="GO" id="GO:0043161">
    <property type="term" value="P:proteasome-mediated ubiquitin-dependent protein catabolic process"/>
    <property type="evidence" value="ECO:0007669"/>
    <property type="project" value="InterPro"/>
</dbReference>
<dbReference type="Proteomes" id="UP000189580">
    <property type="component" value="Chromosome b"/>
</dbReference>